<dbReference type="InterPro" id="IPR057978">
    <property type="entry name" value="TPR_DAAF5"/>
</dbReference>
<dbReference type="AlphaFoldDB" id="A0AAU9KBC5"/>
<keyword evidence="4" id="KW-1185">Reference proteome</keyword>
<dbReference type="Pfam" id="PF24573">
    <property type="entry name" value="HEAT_DAAF5"/>
    <property type="match status" value="1"/>
</dbReference>
<feature type="domain" description="Dynein axonemal assembly factor 5 HEAT-repeat" evidence="1">
    <location>
        <begin position="309"/>
        <end position="485"/>
    </location>
</feature>
<accession>A0AAU9KBC5</accession>
<dbReference type="Proteomes" id="UP001162131">
    <property type="component" value="Unassembled WGS sequence"/>
</dbReference>
<dbReference type="InterPro" id="IPR011989">
    <property type="entry name" value="ARM-like"/>
</dbReference>
<organism evidence="3 4">
    <name type="scientific">Blepharisma stoltei</name>
    <dbReference type="NCBI Taxonomy" id="1481888"/>
    <lineage>
        <taxon>Eukaryota</taxon>
        <taxon>Sar</taxon>
        <taxon>Alveolata</taxon>
        <taxon>Ciliophora</taxon>
        <taxon>Postciliodesmatophora</taxon>
        <taxon>Heterotrichea</taxon>
        <taxon>Heterotrichida</taxon>
        <taxon>Blepharismidae</taxon>
        <taxon>Blepharisma</taxon>
    </lineage>
</organism>
<dbReference type="SUPFAM" id="SSF48371">
    <property type="entry name" value="ARM repeat"/>
    <property type="match status" value="1"/>
</dbReference>
<evidence type="ECO:0000259" key="1">
    <source>
        <dbReference type="Pfam" id="PF24573"/>
    </source>
</evidence>
<evidence type="ECO:0000313" key="3">
    <source>
        <dbReference type="EMBL" id="CAG9330487.1"/>
    </source>
</evidence>
<gene>
    <name evidence="3" type="ORF">BSTOLATCC_MIC51075</name>
</gene>
<evidence type="ECO:0000313" key="4">
    <source>
        <dbReference type="Proteomes" id="UP001162131"/>
    </source>
</evidence>
<dbReference type="EMBL" id="CAJZBQ010000051">
    <property type="protein sequence ID" value="CAG9330487.1"/>
    <property type="molecule type" value="Genomic_DNA"/>
</dbReference>
<evidence type="ECO:0000259" key="2">
    <source>
        <dbReference type="Pfam" id="PF25757"/>
    </source>
</evidence>
<dbReference type="InterPro" id="IPR016024">
    <property type="entry name" value="ARM-type_fold"/>
</dbReference>
<dbReference type="InterPro" id="IPR052623">
    <property type="entry name" value="DAAF5"/>
</dbReference>
<dbReference type="Pfam" id="PF25757">
    <property type="entry name" value="TPR_DNAAF5"/>
    <property type="match status" value="1"/>
</dbReference>
<reference evidence="3" key="1">
    <citation type="submission" date="2021-09" db="EMBL/GenBank/DDBJ databases">
        <authorList>
            <consortium name="AG Swart"/>
            <person name="Singh M."/>
            <person name="Singh A."/>
            <person name="Seah K."/>
            <person name="Emmerich C."/>
        </authorList>
    </citation>
    <scope>NUCLEOTIDE SEQUENCE</scope>
    <source>
        <strain evidence="3">ATCC30299</strain>
    </source>
</reference>
<proteinExistence type="predicted"/>
<dbReference type="PANTHER" id="PTHR16216">
    <property type="entry name" value="DYNEIN ASSEMBLY FACTOR 5, AXONEMAL"/>
    <property type="match status" value="1"/>
</dbReference>
<protein>
    <submittedName>
        <fullName evidence="3">Uncharacterized protein</fullName>
    </submittedName>
</protein>
<comment type="caution">
    <text evidence="3">The sequence shown here is derived from an EMBL/GenBank/DDBJ whole genome shotgun (WGS) entry which is preliminary data.</text>
</comment>
<dbReference type="InterPro" id="IPR056497">
    <property type="entry name" value="HEAT_DAAF5"/>
</dbReference>
<name>A0AAU9KBC5_9CILI</name>
<dbReference type="Gene3D" id="1.25.10.10">
    <property type="entry name" value="Leucine-rich Repeat Variant"/>
    <property type="match status" value="2"/>
</dbReference>
<dbReference type="PANTHER" id="PTHR16216:SF2">
    <property type="entry name" value="DYNEIN AXONEMAL ASSEMBLY FACTOR 5"/>
    <property type="match status" value="1"/>
</dbReference>
<feature type="domain" description="Dynein axonemal assembly factor 5 TPR repeats" evidence="2">
    <location>
        <begin position="18"/>
        <end position="270"/>
    </location>
</feature>
<sequence length="803" mass="91946">MESGLKEAVSIGQLINFLHDPNRNKRKDGLVQLSNILQSESSENVKSLFSSKLKPALIEIFGDSSESNREKVIDLINQLLSQNKINEDDIPHIVQKLHERLGHDPCPETCEEIKVKESVTLKLIATNHWNLLLPSFGYIIDIVCKQGKESSPAIKISIAEIVSILCDSFGDRIGFSSKRIFDSMRNNLYHQQFKVRLQTLTTLGKICICEGALIFEDIIVDFKKLQLDRRKEVREVLYKVIGDIMCKLQYTVLRSFEGKLSYLLLGGFSESEFAWINEVIDNVGYRRKVLAQEFTENVEDYIMSDAGEFLILRNLQELVQLALDDIQEWTMQDHYRSKAASILDYTIRAAQNHITPHLDSIFKVIFKAYAQSEDKAFSALFENCIEKIGMFCDFDLVLTLFRKFCLTDITSPTEKSGGLILFAKMLNSLLLTEDRMKKIVSFIAEKDLSDYPEIPKSLQLVIESLILQAKSLCISHVNSLFHSLLLLENSSAQESVQKTMGILAEYCGLLSVSDLYATQLPTALPLLTRDYRNWDSDSKERSLFKSLIVKSGSAVSQYFDTIVEVMSVNSQREKDSEVRFTMLVILENSLNLSELDNYIRSYCRKILESIIVPTAAWKVGISNVEIRVSSMLCLEKLIGKMLIEDSVLVELWDKVFPVVKTCLDDDWDKDLRISACRVIISFFEFYSHILDEILVSGIYPELLKRLDDSQDYIRMIICVPLEKLFKVILERGIRFGNYKFMIETLLVHLDDPSENIQKSVKNVLQVARLYDAETFLELSRSAQHKHRHPRAVTELIEESQNQS</sequence>